<keyword evidence="3" id="KW-1185">Reference proteome</keyword>
<dbReference type="Proteomes" id="UP001500730">
    <property type="component" value="Unassembled WGS sequence"/>
</dbReference>
<reference evidence="2 3" key="1">
    <citation type="journal article" date="2019" name="Int. J. Syst. Evol. Microbiol.">
        <title>The Global Catalogue of Microorganisms (GCM) 10K type strain sequencing project: providing services to taxonomists for standard genome sequencing and annotation.</title>
        <authorList>
            <consortium name="The Broad Institute Genomics Platform"/>
            <consortium name="The Broad Institute Genome Sequencing Center for Infectious Disease"/>
            <person name="Wu L."/>
            <person name="Ma J."/>
        </authorList>
    </citation>
    <scope>NUCLEOTIDE SEQUENCE [LARGE SCALE GENOMIC DNA]</scope>
    <source>
        <strain evidence="2 3">JCM 16259</strain>
    </source>
</reference>
<evidence type="ECO:0000256" key="1">
    <source>
        <dbReference type="SAM" id="SignalP"/>
    </source>
</evidence>
<evidence type="ECO:0000313" key="3">
    <source>
        <dbReference type="Proteomes" id="UP001500730"/>
    </source>
</evidence>
<dbReference type="EMBL" id="BAAARE010000002">
    <property type="protein sequence ID" value="GAA2471454.1"/>
    <property type="molecule type" value="Genomic_DNA"/>
</dbReference>
<gene>
    <name evidence="2" type="ORF">GCM10009858_06020</name>
</gene>
<comment type="caution">
    <text evidence="2">The sequence shown here is derived from an EMBL/GenBank/DDBJ whole genome shotgun (WGS) entry which is preliminary data.</text>
</comment>
<feature type="signal peptide" evidence="1">
    <location>
        <begin position="1"/>
        <end position="19"/>
    </location>
</feature>
<accession>A0ABN3KWH7</accession>
<evidence type="ECO:0008006" key="4">
    <source>
        <dbReference type="Google" id="ProtNLM"/>
    </source>
</evidence>
<keyword evidence="1" id="KW-0732">Signal</keyword>
<organism evidence="2 3">
    <name type="scientific">Terrabacter carboxydivorans</name>
    <dbReference type="NCBI Taxonomy" id="619730"/>
    <lineage>
        <taxon>Bacteria</taxon>
        <taxon>Bacillati</taxon>
        <taxon>Actinomycetota</taxon>
        <taxon>Actinomycetes</taxon>
        <taxon>Micrococcales</taxon>
        <taxon>Intrasporangiaceae</taxon>
        <taxon>Terrabacter</taxon>
    </lineage>
</organism>
<protein>
    <recommendedName>
        <fullName evidence="4">Lipoprotein</fullName>
    </recommendedName>
</protein>
<dbReference type="PROSITE" id="PS51257">
    <property type="entry name" value="PROKAR_LIPOPROTEIN"/>
    <property type="match status" value="1"/>
</dbReference>
<feature type="chain" id="PRO_5046019828" description="Lipoprotein" evidence="1">
    <location>
        <begin position="20"/>
        <end position="147"/>
    </location>
</feature>
<proteinExistence type="predicted"/>
<sequence length="147" mass="13962">MRSVISPVISSVISSALVAACVALLTGCAGGSTPSASPAAAPASSAAVAPPAAPAGEAVIASVTGVGSSRSARDIATDGSYTAYLVCRGGAEVVVASTASGSDTAVPCTGHVSRVRYLTDGHADSLSITAGDGQAWALTVADANVSG</sequence>
<name>A0ABN3KWH7_9MICO</name>
<evidence type="ECO:0000313" key="2">
    <source>
        <dbReference type="EMBL" id="GAA2471454.1"/>
    </source>
</evidence>